<sequence length="35" mass="3776">MRKSLFNQWIVATSVLAVVAIVTVAPLIGPSPPWL</sequence>
<dbReference type="EMBL" id="FRAF01000014">
    <property type="protein sequence ID" value="SHK47468.1"/>
    <property type="molecule type" value="Genomic_DNA"/>
</dbReference>
<name>A0A1M6SS99_9BACL</name>
<keyword evidence="1" id="KW-0472">Membrane</keyword>
<keyword evidence="3" id="KW-1185">Reference proteome</keyword>
<gene>
    <name evidence="2" type="ORF">SAMN05443507_11472</name>
</gene>
<protein>
    <submittedName>
        <fullName evidence="2">Uncharacterized protein</fullName>
    </submittedName>
</protein>
<keyword evidence="1" id="KW-1133">Transmembrane helix</keyword>
<dbReference type="STRING" id="1830138.SAMN05443507_11472"/>
<reference evidence="3" key="1">
    <citation type="submission" date="2016-11" db="EMBL/GenBank/DDBJ databases">
        <authorList>
            <person name="Varghese N."/>
            <person name="Submissions S."/>
        </authorList>
    </citation>
    <scope>NUCLEOTIDE SEQUENCE [LARGE SCALE GENOMIC DNA]</scope>
    <source>
        <strain evidence="3">USBA-503</strain>
    </source>
</reference>
<evidence type="ECO:0000256" key="1">
    <source>
        <dbReference type="SAM" id="Phobius"/>
    </source>
</evidence>
<organism evidence="2 3">
    <name type="scientific">Alicyclobacillus tolerans</name>
    <dbReference type="NCBI Taxonomy" id="90970"/>
    <lineage>
        <taxon>Bacteria</taxon>
        <taxon>Bacillati</taxon>
        <taxon>Bacillota</taxon>
        <taxon>Bacilli</taxon>
        <taxon>Bacillales</taxon>
        <taxon>Alicyclobacillaceae</taxon>
        <taxon>Alicyclobacillus</taxon>
    </lineage>
</organism>
<proteinExistence type="predicted"/>
<evidence type="ECO:0000313" key="3">
    <source>
        <dbReference type="Proteomes" id="UP000184016"/>
    </source>
</evidence>
<accession>A0A1M6SS99</accession>
<dbReference type="Proteomes" id="UP000184016">
    <property type="component" value="Unassembled WGS sequence"/>
</dbReference>
<keyword evidence="1" id="KW-0812">Transmembrane</keyword>
<dbReference type="AlphaFoldDB" id="A0A1M6SS99"/>
<feature type="transmembrane region" description="Helical" evidence="1">
    <location>
        <begin position="9"/>
        <end position="29"/>
    </location>
</feature>
<evidence type="ECO:0000313" key="2">
    <source>
        <dbReference type="EMBL" id="SHK47468.1"/>
    </source>
</evidence>